<dbReference type="Pfam" id="PF00153">
    <property type="entry name" value="Mito_carr"/>
    <property type="match status" value="1"/>
</dbReference>
<proteinExistence type="inferred from homology"/>
<keyword evidence="7" id="KW-0813">Transport</keyword>
<gene>
    <name evidence="9" type="ORF">INT46_005776</name>
</gene>
<name>A0A8H7QCK6_9FUNG</name>
<dbReference type="InterPro" id="IPR018108">
    <property type="entry name" value="MCP_transmembrane"/>
</dbReference>
<comment type="similarity">
    <text evidence="7">Belongs to the mitochondrial carrier (TC 2.A.29) family.</text>
</comment>
<feature type="region of interest" description="Disordered" evidence="8">
    <location>
        <begin position="146"/>
        <end position="202"/>
    </location>
</feature>
<evidence type="ECO:0000256" key="5">
    <source>
        <dbReference type="ARBA" id="ARBA00023136"/>
    </source>
</evidence>
<keyword evidence="10" id="KW-1185">Reference proteome</keyword>
<evidence type="ECO:0000256" key="1">
    <source>
        <dbReference type="ARBA" id="ARBA00004141"/>
    </source>
</evidence>
<evidence type="ECO:0000313" key="9">
    <source>
        <dbReference type="EMBL" id="KAG2189957.1"/>
    </source>
</evidence>
<accession>A0A8H7QCK6</accession>
<evidence type="ECO:0000256" key="4">
    <source>
        <dbReference type="ARBA" id="ARBA00022989"/>
    </source>
</evidence>
<feature type="compositionally biased region" description="Acidic residues" evidence="8">
    <location>
        <begin position="169"/>
        <end position="179"/>
    </location>
</feature>
<keyword evidence="3" id="KW-0677">Repeat</keyword>
<evidence type="ECO:0000256" key="7">
    <source>
        <dbReference type="RuleBase" id="RU000488"/>
    </source>
</evidence>
<dbReference type="Gene3D" id="1.50.40.10">
    <property type="entry name" value="Mitochondrial carrier domain"/>
    <property type="match status" value="1"/>
</dbReference>
<evidence type="ECO:0000313" key="10">
    <source>
        <dbReference type="Proteomes" id="UP000650833"/>
    </source>
</evidence>
<comment type="caution">
    <text evidence="9">The sequence shown here is derived from an EMBL/GenBank/DDBJ whole genome shotgun (WGS) entry which is preliminary data.</text>
</comment>
<organism evidence="9 10">
    <name type="scientific">Mucor plumbeus</name>
    <dbReference type="NCBI Taxonomy" id="97098"/>
    <lineage>
        <taxon>Eukaryota</taxon>
        <taxon>Fungi</taxon>
        <taxon>Fungi incertae sedis</taxon>
        <taxon>Mucoromycota</taxon>
        <taxon>Mucoromycotina</taxon>
        <taxon>Mucoromycetes</taxon>
        <taxon>Mucorales</taxon>
        <taxon>Mucorineae</taxon>
        <taxon>Mucoraceae</taxon>
        <taxon>Mucor</taxon>
    </lineage>
</organism>
<dbReference type="PANTHER" id="PTHR24089">
    <property type="entry name" value="SOLUTE CARRIER FAMILY 25"/>
    <property type="match status" value="1"/>
</dbReference>
<comment type="subcellular location">
    <subcellularLocation>
        <location evidence="1">Membrane</location>
        <topology evidence="1">Multi-pass membrane protein</topology>
    </subcellularLocation>
</comment>
<evidence type="ECO:0000256" key="8">
    <source>
        <dbReference type="SAM" id="MobiDB-lite"/>
    </source>
</evidence>
<feature type="repeat" description="Solcar" evidence="6">
    <location>
        <begin position="302"/>
        <end position="392"/>
    </location>
</feature>
<evidence type="ECO:0000256" key="2">
    <source>
        <dbReference type="ARBA" id="ARBA00022692"/>
    </source>
</evidence>
<dbReference type="PROSITE" id="PS50920">
    <property type="entry name" value="SOLCAR"/>
    <property type="match status" value="1"/>
</dbReference>
<reference evidence="9" key="1">
    <citation type="submission" date="2020-12" db="EMBL/GenBank/DDBJ databases">
        <title>Metabolic potential, ecology and presence of endohyphal bacteria is reflected in genomic diversity of Mucoromycotina.</title>
        <authorList>
            <person name="Muszewska A."/>
            <person name="Okrasinska A."/>
            <person name="Steczkiewicz K."/>
            <person name="Drgas O."/>
            <person name="Orlowska M."/>
            <person name="Perlinska-Lenart U."/>
            <person name="Aleksandrzak-Piekarczyk T."/>
            <person name="Szatraj K."/>
            <person name="Zielenkiewicz U."/>
            <person name="Pilsyk S."/>
            <person name="Malc E."/>
            <person name="Mieczkowski P."/>
            <person name="Kruszewska J.S."/>
            <person name="Biernat P."/>
            <person name="Pawlowska J."/>
        </authorList>
    </citation>
    <scope>NUCLEOTIDE SEQUENCE</scope>
    <source>
        <strain evidence="9">CBS 226.32</strain>
    </source>
</reference>
<evidence type="ECO:0008006" key="11">
    <source>
        <dbReference type="Google" id="ProtNLM"/>
    </source>
</evidence>
<dbReference type="OrthoDB" id="77989at2759"/>
<dbReference type="EMBL" id="JAEPRC010001111">
    <property type="protein sequence ID" value="KAG2189957.1"/>
    <property type="molecule type" value="Genomic_DNA"/>
</dbReference>
<evidence type="ECO:0000256" key="6">
    <source>
        <dbReference type="PROSITE-ProRule" id="PRU00282"/>
    </source>
</evidence>
<evidence type="ECO:0000256" key="3">
    <source>
        <dbReference type="ARBA" id="ARBA00022737"/>
    </source>
</evidence>
<keyword evidence="2 6" id="KW-0812">Transmembrane</keyword>
<keyword evidence="5 6" id="KW-0472">Membrane</keyword>
<dbReference type="SUPFAM" id="SSF103506">
    <property type="entry name" value="Mitochondrial carrier"/>
    <property type="match status" value="1"/>
</dbReference>
<dbReference type="Proteomes" id="UP000650833">
    <property type="component" value="Unassembled WGS sequence"/>
</dbReference>
<dbReference type="AlphaFoldDB" id="A0A8H7QCK6"/>
<keyword evidence="4" id="KW-1133">Transmembrane helix</keyword>
<protein>
    <recommendedName>
        <fullName evidence="11">Mitochondrial carrier</fullName>
    </recommendedName>
</protein>
<sequence>MQSALFRSTIAAKGLDDVDVPFEILILYFTWRQDWIEENMPADQSHPFATFPSTAGKGGNGLRPYYTPGLGNGNYTVIPDAQAVATSYYNNNEFDDLIDSKAAARELINFTVLKYLTTAVSSPFEVSKTLLQVQYMPREDAEVTSIARTTTTINDEDDNSENEERMYDSEDSEDEDFYDEHDSRRRRRYSAGNDPLNSGTIDVDDPAFKKKVTVDASGYVIRESVYDDLTRPPHQMKPIDGGVWQGIGKLMKQPHEGLRSLFKGQYTNWIYEISHLFLQPTLEGSLNDMFDLYDDTIPLVHLDHVGPNLATLVASNLIVGFVLSPLELIKTRMQVQSASPLQRKYKGPFHALRTIIQEEGGIKGLYFSHNFLPTIIFHTVTPLLQNITPLIIDRVLRISANESPFLYSLAELGLNTLEVLITLPLDTIRKRLQCQIRTRTPGNKRFEPVVAMRPVPYTGMANAAYCIIKEEGGKPHHKKNGGKKLLKKSILTDWSLRGLYHGFNMQCTSNIVLFFLHAINGIEDDYEDF</sequence>
<dbReference type="InterPro" id="IPR023395">
    <property type="entry name" value="MCP_dom_sf"/>
</dbReference>
<dbReference type="GO" id="GO:0016020">
    <property type="term" value="C:membrane"/>
    <property type="evidence" value="ECO:0007669"/>
    <property type="project" value="UniProtKB-SubCell"/>
</dbReference>